<dbReference type="EMBL" id="QMEB01000147">
    <property type="protein sequence ID" value="NMG21248.1"/>
    <property type="molecule type" value="Genomic_DNA"/>
</dbReference>
<feature type="transmembrane region" description="Helical" evidence="1">
    <location>
        <begin position="41"/>
        <end position="58"/>
    </location>
</feature>
<dbReference type="RefSeq" id="WP_169156492.1">
    <property type="nucleotide sequence ID" value="NZ_CAWPJE010000140.1"/>
</dbReference>
<accession>A0ABX1PB94</accession>
<protein>
    <recommendedName>
        <fullName evidence="2">EAL domain-containing protein</fullName>
    </recommendedName>
</protein>
<name>A0ABX1PB94_9CYAN</name>
<evidence type="ECO:0000259" key="2">
    <source>
        <dbReference type="PROSITE" id="PS50883"/>
    </source>
</evidence>
<keyword evidence="1" id="KW-0472">Membrane</keyword>
<dbReference type="InterPro" id="IPR035919">
    <property type="entry name" value="EAL_sf"/>
</dbReference>
<feature type="domain" description="EAL" evidence="2">
    <location>
        <begin position="1"/>
        <end position="60"/>
    </location>
</feature>
<evidence type="ECO:0000313" key="3">
    <source>
        <dbReference type="EMBL" id="NMG21248.1"/>
    </source>
</evidence>
<dbReference type="Proteomes" id="UP000718564">
    <property type="component" value="Unassembled WGS sequence"/>
</dbReference>
<dbReference type="Pfam" id="PF00563">
    <property type="entry name" value="EAL"/>
    <property type="match status" value="1"/>
</dbReference>
<gene>
    <name evidence="3" type="ORF">DP116_18050</name>
</gene>
<dbReference type="PANTHER" id="PTHR33121">
    <property type="entry name" value="CYCLIC DI-GMP PHOSPHODIESTERASE PDEF"/>
    <property type="match status" value="1"/>
</dbReference>
<keyword evidence="4" id="KW-1185">Reference proteome</keyword>
<dbReference type="InterPro" id="IPR001633">
    <property type="entry name" value="EAL_dom"/>
</dbReference>
<dbReference type="SUPFAM" id="SSF141868">
    <property type="entry name" value="EAL domain-like"/>
    <property type="match status" value="1"/>
</dbReference>
<evidence type="ECO:0000256" key="1">
    <source>
        <dbReference type="SAM" id="Phobius"/>
    </source>
</evidence>
<dbReference type="PANTHER" id="PTHR33121:SF70">
    <property type="entry name" value="SIGNALING PROTEIN YKOW"/>
    <property type="match status" value="1"/>
</dbReference>
<proteinExistence type="predicted"/>
<keyword evidence="1" id="KW-0812">Transmembrane</keyword>
<organism evidence="3 4">
    <name type="scientific">Brasilonema bromeliae SPC951</name>
    <dbReference type="NCBI Taxonomy" id="385972"/>
    <lineage>
        <taxon>Bacteria</taxon>
        <taxon>Bacillati</taxon>
        <taxon>Cyanobacteriota</taxon>
        <taxon>Cyanophyceae</taxon>
        <taxon>Nostocales</taxon>
        <taxon>Scytonemataceae</taxon>
        <taxon>Brasilonema</taxon>
        <taxon>Bromeliae group (in: Brasilonema)</taxon>
    </lineage>
</organism>
<dbReference type="PROSITE" id="PS50883">
    <property type="entry name" value="EAL"/>
    <property type="match status" value="1"/>
</dbReference>
<dbReference type="InterPro" id="IPR050706">
    <property type="entry name" value="Cyclic-di-GMP_PDE-like"/>
</dbReference>
<comment type="caution">
    <text evidence="3">The sequence shown here is derived from an EMBL/GenBank/DDBJ whole genome shotgun (WGS) entry which is preliminary data.</text>
</comment>
<dbReference type="Gene3D" id="3.20.20.450">
    <property type="entry name" value="EAL domain"/>
    <property type="match status" value="1"/>
</dbReference>
<evidence type="ECO:0000313" key="4">
    <source>
        <dbReference type="Proteomes" id="UP000718564"/>
    </source>
</evidence>
<reference evidence="3 4" key="1">
    <citation type="submission" date="2018-06" db="EMBL/GenBank/DDBJ databases">
        <title>Comparative genomics of Brasilonema spp. strains.</title>
        <authorList>
            <person name="Alvarenga D.O."/>
            <person name="Fiore M.F."/>
            <person name="Varani A.M."/>
        </authorList>
    </citation>
    <scope>NUCLEOTIDE SEQUENCE [LARGE SCALE GENOMIC DNA]</scope>
    <source>
        <strain evidence="3 4">SPC951</strain>
    </source>
</reference>
<keyword evidence="1" id="KW-1133">Transmembrane helix</keyword>
<sequence>MTETILTLAQKLGVDVTAEGIETAEQLAQLRNLKCRYGQRYFFSQALSSGAALAFILANPQW</sequence>